<keyword evidence="3" id="KW-0804">Transcription</keyword>
<dbReference type="RefSeq" id="WP_137447782.1">
    <property type="nucleotide sequence ID" value="NZ_SZZH01000001.1"/>
</dbReference>
<dbReference type="EMBL" id="SZZH01000001">
    <property type="protein sequence ID" value="TKV60478.1"/>
    <property type="molecule type" value="Genomic_DNA"/>
</dbReference>
<protein>
    <submittedName>
        <fullName evidence="6">Response regulator transcription factor</fullName>
    </submittedName>
</protein>
<feature type="domain" description="HTH luxR-type" evidence="5">
    <location>
        <begin position="262"/>
        <end position="327"/>
    </location>
</feature>
<evidence type="ECO:0000256" key="2">
    <source>
        <dbReference type="ARBA" id="ARBA00023125"/>
    </source>
</evidence>
<evidence type="ECO:0000256" key="1">
    <source>
        <dbReference type="ARBA" id="ARBA00023015"/>
    </source>
</evidence>
<dbReference type="PRINTS" id="PR00038">
    <property type="entry name" value="HTHLUXR"/>
</dbReference>
<dbReference type="GO" id="GO:0003677">
    <property type="term" value="F:DNA binding"/>
    <property type="evidence" value="ECO:0007669"/>
    <property type="project" value="UniProtKB-KW"/>
</dbReference>
<dbReference type="InterPro" id="IPR000792">
    <property type="entry name" value="Tscrpt_reg_LuxR_C"/>
</dbReference>
<dbReference type="PANTHER" id="PTHR44688:SF16">
    <property type="entry name" value="DNA-BINDING TRANSCRIPTIONAL ACTIVATOR DEVR_DOSR"/>
    <property type="match status" value="1"/>
</dbReference>
<dbReference type="PROSITE" id="PS00622">
    <property type="entry name" value="HTH_LUXR_1"/>
    <property type="match status" value="1"/>
</dbReference>
<dbReference type="Gene3D" id="1.10.10.10">
    <property type="entry name" value="Winged helix-like DNA-binding domain superfamily/Winged helix DNA-binding domain"/>
    <property type="match status" value="1"/>
</dbReference>
<keyword evidence="7" id="KW-1185">Reference proteome</keyword>
<gene>
    <name evidence="6" type="ORF">FDO65_01860</name>
</gene>
<dbReference type="AlphaFoldDB" id="A0A4U6QK58"/>
<dbReference type="SUPFAM" id="SSF46894">
    <property type="entry name" value="C-terminal effector domain of the bipartite response regulators"/>
    <property type="match status" value="1"/>
</dbReference>
<evidence type="ECO:0000313" key="7">
    <source>
        <dbReference type="Proteomes" id="UP000306985"/>
    </source>
</evidence>
<dbReference type="GO" id="GO:0006355">
    <property type="term" value="P:regulation of DNA-templated transcription"/>
    <property type="evidence" value="ECO:0007669"/>
    <property type="project" value="InterPro"/>
</dbReference>
<evidence type="ECO:0000256" key="4">
    <source>
        <dbReference type="SAM" id="MobiDB-lite"/>
    </source>
</evidence>
<evidence type="ECO:0000256" key="3">
    <source>
        <dbReference type="ARBA" id="ARBA00023163"/>
    </source>
</evidence>
<dbReference type="InterPro" id="IPR016032">
    <property type="entry name" value="Sig_transdc_resp-reg_C-effctor"/>
</dbReference>
<feature type="region of interest" description="Disordered" evidence="4">
    <location>
        <begin position="330"/>
        <end position="353"/>
    </location>
</feature>
<evidence type="ECO:0000259" key="5">
    <source>
        <dbReference type="PROSITE" id="PS50043"/>
    </source>
</evidence>
<dbReference type="SMART" id="SM00421">
    <property type="entry name" value="HTH_LUXR"/>
    <property type="match status" value="1"/>
</dbReference>
<dbReference type="Proteomes" id="UP000306985">
    <property type="component" value="Unassembled WGS sequence"/>
</dbReference>
<keyword evidence="1" id="KW-0805">Transcription regulation</keyword>
<dbReference type="PROSITE" id="PS50043">
    <property type="entry name" value="HTH_LUXR_2"/>
    <property type="match status" value="1"/>
</dbReference>
<sequence>MRVQDDAALLFAEPAAETGTTSERGTALLEVVRREIPFDGAFLAIADPPTHGYFSVTGLDLDSSTVEFLSTSQFARDLEVTGADHDVPPVSPSDLPFPAADLPTWADHLIPAGIHEGLGIGLFAADGRHVGHLAVLFGSRQRPSTMNRRRLERLAPALAQAVDPLRPLLAAAGLVRDAVAGAVLLVDGGRQSLPGLPTGGLLAPSSLLLAAADRRIREGAVCSAFLSPTGCSGPSADHVRVTVLRAPRDGPPSLTGIVLLSPAPDRHGLSPRELEVLGLLIEGWSNQQIAQRLVVTPRTVATHLEHILAKLGASCRTLAAVRAERDGLYVPPAAKPDRQPPNRQGSTGIRVVS</sequence>
<organism evidence="6 7">
    <name type="scientific">Nakamurella flava</name>
    <dbReference type="NCBI Taxonomy" id="2576308"/>
    <lineage>
        <taxon>Bacteria</taxon>
        <taxon>Bacillati</taxon>
        <taxon>Actinomycetota</taxon>
        <taxon>Actinomycetes</taxon>
        <taxon>Nakamurellales</taxon>
        <taxon>Nakamurellaceae</taxon>
        <taxon>Nakamurella</taxon>
    </lineage>
</organism>
<dbReference type="PANTHER" id="PTHR44688">
    <property type="entry name" value="DNA-BINDING TRANSCRIPTIONAL ACTIVATOR DEVR_DOSR"/>
    <property type="match status" value="1"/>
</dbReference>
<dbReference type="CDD" id="cd06170">
    <property type="entry name" value="LuxR_C_like"/>
    <property type="match status" value="1"/>
</dbReference>
<comment type="caution">
    <text evidence="6">The sequence shown here is derived from an EMBL/GenBank/DDBJ whole genome shotgun (WGS) entry which is preliminary data.</text>
</comment>
<accession>A0A4U6QK58</accession>
<dbReference type="OrthoDB" id="3539648at2"/>
<proteinExistence type="predicted"/>
<name>A0A4U6QK58_9ACTN</name>
<evidence type="ECO:0000313" key="6">
    <source>
        <dbReference type="EMBL" id="TKV60478.1"/>
    </source>
</evidence>
<reference evidence="6 7" key="1">
    <citation type="submission" date="2019-05" db="EMBL/GenBank/DDBJ databases">
        <title>Nakamurella sp. N5BH11, whole genome shotgun sequence.</title>
        <authorList>
            <person name="Tuo L."/>
        </authorList>
    </citation>
    <scope>NUCLEOTIDE SEQUENCE [LARGE SCALE GENOMIC DNA]</scope>
    <source>
        <strain evidence="6 7">N5BH11</strain>
    </source>
</reference>
<dbReference type="Pfam" id="PF00196">
    <property type="entry name" value="GerE"/>
    <property type="match status" value="1"/>
</dbReference>
<dbReference type="InterPro" id="IPR036388">
    <property type="entry name" value="WH-like_DNA-bd_sf"/>
</dbReference>
<keyword evidence="2" id="KW-0238">DNA-binding</keyword>